<dbReference type="Proteomes" id="UP000663829">
    <property type="component" value="Unassembled WGS sequence"/>
</dbReference>
<accession>A0A814JUH8</accession>
<dbReference type="InterPro" id="IPR024055">
    <property type="entry name" value="TIF2_asu_C"/>
</dbReference>
<dbReference type="EMBL" id="CAJNOK010005473">
    <property type="protein sequence ID" value="CAF0973531.1"/>
    <property type="molecule type" value="Genomic_DNA"/>
</dbReference>
<dbReference type="OrthoDB" id="1685042at2759"/>
<keyword evidence="7" id="KW-1185">Reference proteome</keyword>
<reference evidence="4" key="1">
    <citation type="submission" date="2021-02" db="EMBL/GenBank/DDBJ databases">
        <authorList>
            <person name="Nowell W R."/>
        </authorList>
    </citation>
    <scope>NUCLEOTIDE SEQUENCE</scope>
</reference>
<dbReference type="GO" id="GO:0003723">
    <property type="term" value="F:RNA binding"/>
    <property type="evidence" value="ECO:0007669"/>
    <property type="project" value="InterPro"/>
</dbReference>
<dbReference type="GO" id="GO:0003743">
    <property type="term" value="F:translation initiation factor activity"/>
    <property type="evidence" value="ECO:0007669"/>
    <property type="project" value="InterPro"/>
</dbReference>
<dbReference type="GO" id="GO:0033290">
    <property type="term" value="C:eukaryotic 48S preinitiation complex"/>
    <property type="evidence" value="ECO:0007669"/>
    <property type="project" value="TreeGrafter"/>
</dbReference>
<dbReference type="InterPro" id="IPR011488">
    <property type="entry name" value="TIF_2_asu"/>
</dbReference>
<proteinExistence type="predicted"/>
<dbReference type="PANTHER" id="PTHR10602">
    <property type="entry name" value="EUKARYOTIC TRANSLATION INITIATION FACTOR 2 SUBUNIT 1"/>
    <property type="match status" value="1"/>
</dbReference>
<organism evidence="4 7">
    <name type="scientific">Didymodactylos carnosus</name>
    <dbReference type="NCBI Taxonomy" id="1234261"/>
    <lineage>
        <taxon>Eukaryota</taxon>
        <taxon>Metazoa</taxon>
        <taxon>Spiralia</taxon>
        <taxon>Gnathifera</taxon>
        <taxon>Rotifera</taxon>
        <taxon>Eurotatoria</taxon>
        <taxon>Bdelloidea</taxon>
        <taxon>Philodinida</taxon>
        <taxon>Philodinidae</taxon>
        <taxon>Didymodactylos</taxon>
    </lineage>
</organism>
<sequence>MGQLVAFRLACYNYEGIDGVKYALRQGLLLSTEEISIKINLIASPLYVITCTCLDSDMGLNTLNRACEQIKCAIEQYTQGIYKIKMEPTIVTDVDEQIAPTEQEESDESDEENFEENDIILYDSDEEEI</sequence>
<dbReference type="GO" id="GO:0043022">
    <property type="term" value="F:ribosome binding"/>
    <property type="evidence" value="ECO:0007669"/>
    <property type="project" value="TreeGrafter"/>
</dbReference>
<name>A0A814JUH8_9BILA</name>
<keyword evidence="1" id="KW-0648">Protein biosynthesis</keyword>
<dbReference type="SUPFAM" id="SSF110993">
    <property type="entry name" value="eIF-2-alpha, C-terminal domain"/>
    <property type="match status" value="1"/>
</dbReference>
<dbReference type="GO" id="GO:0005850">
    <property type="term" value="C:eukaryotic translation initiation factor 2 complex"/>
    <property type="evidence" value="ECO:0007669"/>
    <property type="project" value="TreeGrafter"/>
</dbReference>
<evidence type="ECO:0000313" key="7">
    <source>
        <dbReference type="Proteomes" id="UP000663829"/>
    </source>
</evidence>
<evidence type="ECO:0000313" key="6">
    <source>
        <dbReference type="EMBL" id="CAF3812792.1"/>
    </source>
</evidence>
<gene>
    <name evidence="4" type="ORF">GPM918_LOCUS15860</name>
    <name evidence="3" type="ORF">OVA965_LOCUS13225</name>
    <name evidence="6" type="ORF">SRO942_LOCUS15860</name>
    <name evidence="5" type="ORF">TMI583_LOCUS13228</name>
</gene>
<dbReference type="AlphaFoldDB" id="A0A814JUH8"/>
<dbReference type="Proteomes" id="UP000677228">
    <property type="component" value="Unassembled WGS sequence"/>
</dbReference>
<evidence type="ECO:0000313" key="3">
    <source>
        <dbReference type="EMBL" id="CAF0973531.1"/>
    </source>
</evidence>
<comment type="caution">
    <text evidence="4">The sequence shown here is derived from an EMBL/GenBank/DDBJ whole genome shotgun (WGS) entry which is preliminary data.</text>
</comment>
<dbReference type="Pfam" id="PF07541">
    <property type="entry name" value="EIF_2_alpha"/>
    <property type="match status" value="1"/>
</dbReference>
<evidence type="ECO:0000256" key="2">
    <source>
        <dbReference type="SAM" id="MobiDB-lite"/>
    </source>
</evidence>
<dbReference type="Proteomes" id="UP000681722">
    <property type="component" value="Unassembled WGS sequence"/>
</dbReference>
<evidence type="ECO:0000313" key="5">
    <source>
        <dbReference type="EMBL" id="CAF3744750.1"/>
    </source>
</evidence>
<dbReference type="PANTHER" id="PTHR10602:SF0">
    <property type="entry name" value="EUKARYOTIC TRANSLATION INITIATION FACTOR 2 SUBUNIT 1"/>
    <property type="match status" value="1"/>
</dbReference>
<protein>
    <submittedName>
        <fullName evidence="4">Uncharacterized protein</fullName>
    </submittedName>
</protein>
<dbReference type="EMBL" id="CAJOBA010005479">
    <property type="protein sequence ID" value="CAF3744750.1"/>
    <property type="molecule type" value="Genomic_DNA"/>
</dbReference>
<feature type="compositionally biased region" description="Acidic residues" evidence="2">
    <location>
        <begin position="102"/>
        <end position="129"/>
    </location>
</feature>
<feature type="region of interest" description="Disordered" evidence="2">
    <location>
        <begin position="95"/>
        <end position="129"/>
    </location>
</feature>
<dbReference type="EMBL" id="CAJOBC010004055">
    <property type="protein sequence ID" value="CAF3812792.1"/>
    <property type="molecule type" value="Genomic_DNA"/>
</dbReference>
<dbReference type="Gene3D" id="3.30.70.1130">
    <property type="entry name" value="EIF_2_alpha"/>
    <property type="match status" value="1"/>
</dbReference>
<dbReference type="Proteomes" id="UP000682733">
    <property type="component" value="Unassembled WGS sequence"/>
</dbReference>
<evidence type="ECO:0000256" key="1">
    <source>
        <dbReference type="ARBA" id="ARBA00022917"/>
    </source>
</evidence>
<dbReference type="EMBL" id="CAJNOQ010004055">
    <property type="protein sequence ID" value="CAF1042640.1"/>
    <property type="molecule type" value="Genomic_DNA"/>
</dbReference>
<evidence type="ECO:0000313" key="4">
    <source>
        <dbReference type="EMBL" id="CAF1042640.1"/>
    </source>
</evidence>